<organism evidence="1 2">
    <name type="scientific">Magallana gigas</name>
    <name type="common">Pacific oyster</name>
    <name type="synonym">Crassostrea gigas</name>
    <dbReference type="NCBI Taxonomy" id="29159"/>
    <lineage>
        <taxon>Eukaryota</taxon>
        <taxon>Metazoa</taxon>
        <taxon>Spiralia</taxon>
        <taxon>Lophotrochozoa</taxon>
        <taxon>Mollusca</taxon>
        <taxon>Bivalvia</taxon>
        <taxon>Autobranchia</taxon>
        <taxon>Pteriomorphia</taxon>
        <taxon>Ostreida</taxon>
        <taxon>Ostreoidea</taxon>
        <taxon>Ostreidae</taxon>
        <taxon>Magallana</taxon>
    </lineage>
</organism>
<evidence type="ECO:0000313" key="1">
    <source>
        <dbReference type="EnsemblMetazoa" id="G26883.4:cds"/>
    </source>
</evidence>
<dbReference type="Gene3D" id="3.30.420.40">
    <property type="match status" value="1"/>
</dbReference>
<dbReference type="OrthoDB" id="2963168at2759"/>
<dbReference type="CDD" id="cd10229">
    <property type="entry name" value="ASKHA_NBD_HSP70_HSPA12"/>
    <property type="match status" value="1"/>
</dbReference>
<dbReference type="Proteomes" id="UP000005408">
    <property type="component" value="Unassembled WGS sequence"/>
</dbReference>
<dbReference type="PANTHER" id="PTHR14187">
    <property type="entry name" value="ALPHA KINASE/ELONGATION FACTOR 2 KINASE"/>
    <property type="match status" value="1"/>
</dbReference>
<proteinExistence type="predicted"/>
<dbReference type="EnsemblMetazoa" id="G26883.4">
    <property type="protein sequence ID" value="G26883.4:cds"/>
    <property type="gene ID" value="G26883"/>
</dbReference>
<dbReference type="SUPFAM" id="SSF53067">
    <property type="entry name" value="Actin-like ATPase domain"/>
    <property type="match status" value="1"/>
</dbReference>
<dbReference type="AlphaFoldDB" id="A0A8W8L689"/>
<keyword evidence="2" id="KW-1185">Reference proteome</keyword>
<accession>A0A8W8L689</accession>
<evidence type="ECO:0008006" key="3">
    <source>
        <dbReference type="Google" id="ProtNLM"/>
    </source>
</evidence>
<dbReference type="InterPro" id="IPR043129">
    <property type="entry name" value="ATPase_NBD"/>
</dbReference>
<evidence type="ECO:0000313" key="2">
    <source>
        <dbReference type="Proteomes" id="UP000005408"/>
    </source>
</evidence>
<reference evidence="1" key="1">
    <citation type="submission" date="2022-08" db="UniProtKB">
        <authorList>
            <consortium name="EnsemblMetazoa"/>
        </authorList>
    </citation>
    <scope>IDENTIFICATION</scope>
    <source>
        <strain evidence="1">05x7-T-G4-1.051#20</strain>
    </source>
</reference>
<sequence>MSTSSKLLVVAIDFGTTYSGYAYSFKHQYDTDPLIPCTDSWARDSRSLVSLKTPTCVLFDKDKMFDSFGYEAEDKYSELAEEEEHQEWYFFRRFKMSLFNKEKRLSEDVKIKSTDGKEMTAIHVFSAAIKFLRGHLLDTLEKRATGVRETDIQWVLTVPAIWDDAAKQFMRVAAEKADICGDQLLIVTEPEAVFSYYMHKETRDGRKYCSSMGTGTKCMVVIAEDVGFEIAVYDVHHKRILRKHFSALNFDWGGNKVDASCCTLLTDIVGDNVMKAFITECEDDFNDFLHQFEITKRAIHPEKNW</sequence>
<name>A0A8W8L689_MAGGI</name>
<protein>
    <recommendedName>
        <fullName evidence="3">Heat shock 70 kDa protein 12B</fullName>
    </recommendedName>
</protein>
<dbReference type="OMA" id="WILHIEI"/>
<dbReference type="PANTHER" id="PTHR14187:SF5">
    <property type="entry name" value="HEAT SHOCK 70 KDA PROTEIN 12A"/>
    <property type="match status" value="1"/>
</dbReference>